<accession>A0AC61R985</accession>
<sequence length="219" mass="24713">MFCDITMARSVLFVASFLKNDYTKTMNETKEKPTIAFVGDSITEGWGLADWTRERFTTFVQAAFPQYDILNFGSSGATLQSQFDMGYTHTLAFQASQKANRQHPFALLFVFLGANDVWQWTSEATFTSEYLALLDCYPDTPKVLVTPIPMNAGPYEHHKIEQIRQLIIQIGKKEHIPVLDLTTLSMKDGLSFDGVHPNVNGQKKIAEAIINYLNAHPIQ</sequence>
<comment type="caution">
    <text evidence="1">The sequence shown here is derived from an EMBL/GenBank/DDBJ whole genome shotgun (WGS) entry which is preliminary data.</text>
</comment>
<organism evidence="1 2">
    <name type="scientific">Dubosiella muris</name>
    <dbReference type="NCBI Taxonomy" id="3038133"/>
    <lineage>
        <taxon>Bacteria</taxon>
        <taxon>Bacillati</taxon>
        <taxon>Bacillota</taxon>
        <taxon>Erysipelotrichia</taxon>
        <taxon>Erysipelotrichales</taxon>
        <taxon>Erysipelotrichaceae</taxon>
        <taxon>Dubosiella</taxon>
    </lineage>
</organism>
<name>A0AC61R985_9FIRM</name>
<dbReference type="EMBL" id="SRYG01000004">
    <property type="protein sequence ID" value="TGY66782.1"/>
    <property type="molecule type" value="Genomic_DNA"/>
</dbReference>
<evidence type="ECO:0000313" key="1">
    <source>
        <dbReference type="EMBL" id="TGY66782.1"/>
    </source>
</evidence>
<reference evidence="1" key="1">
    <citation type="submission" date="2019-04" db="EMBL/GenBank/DDBJ databases">
        <title>Microbes associate with the intestines of laboratory mice.</title>
        <authorList>
            <person name="Navarre W."/>
            <person name="Wong E."/>
            <person name="Huang K."/>
            <person name="Tropini C."/>
            <person name="Ng K."/>
            <person name="Yu B."/>
        </authorList>
    </citation>
    <scope>NUCLEOTIDE SEQUENCE</scope>
    <source>
        <strain evidence="1">NM09_H32</strain>
    </source>
</reference>
<keyword evidence="2" id="KW-1185">Reference proteome</keyword>
<protein>
    <submittedName>
        <fullName evidence="1">SGNH/GDSL hydrolase family protein</fullName>
    </submittedName>
</protein>
<dbReference type="Proteomes" id="UP000308836">
    <property type="component" value="Unassembled WGS sequence"/>
</dbReference>
<evidence type="ECO:0000313" key="2">
    <source>
        <dbReference type="Proteomes" id="UP000308836"/>
    </source>
</evidence>
<keyword evidence="1" id="KW-0378">Hydrolase</keyword>
<gene>
    <name evidence="1" type="ORF">E5336_03075</name>
</gene>
<proteinExistence type="predicted"/>